<dbReference type="SUPFAM" id="SSF103473">
    <property type="entry name" value="MFS general substrate transporter"/>
    <property type="match status" value="1"/>
</dbReference>
<evidence type="ECO:0000256" key="5">
    <source>
        <dbReference type="SAM" id="Phobius"/>
    </source>
</evidence>
<feature type="transmembrane region" description="Helical" evidence="5">
    <location>
        <begin position="20"/>
        <end position="40"/>
    </location>
</feature>
<keyword evidence="8" id="KW-1185">Reference proteome</keyword>
<keyword evidence="4 5" id="KW-0472">Membrane</keyword>
<dbReference type="PANTHER" id="PTHR23514">
    <property type="entry name" value="BYPASS OF STOP CODON PROTEIN 6"/>
    <property type="match status" value="1"/>
</dbReference>
<feature type="transmembrane region" description="Helical" evidence="5">
    <location>
        <begin position="279"/>
        <end position="296"/>
    </location>
</feature>
<gene>
    <name evidence="7" type="ORF">QFZ34_002412</name>
</gene>
<evidence type="ECO:0000256" key="1">
    <source>
        <dbReference type="ARBA" id="ARBA00004141"/>
    </source>
</evidence>
<dbReference type="InterPro" id="IPR036259">
    <property type="entry name" value="MFS_trans_sf"/>
</dbReference>
<dbReference type="Gene3D" id="1.20.1250.20">
    <property type="entry name" value="MFS general substrate transporter like domains"/>
    <property type="match status" value="2"/>
</dbReference>
<protein>
    <submittedName>
        <fullName evidence="7">MFS family arabinose efflux permease</fullName>
    </submittedName>
</protein>
<evidence type="ECO:0000256" key="4">
    <source>
        <dbReference type="ARBA" id="ARBA00023136"/>
    </source>
</evidence>
<feature type="transmembrane region" description="Helical" evidence="5">
    <location>
        <begin position="209"/>
        <end position="226"/>
    </location>
</feature>
<feature type="transmembrane region" description="Helical" evidence="5">
    <location>
        <begin position="302"/>
        <end position="322"/>
    </location>
</feature>
<reference evidence="7 8" key="1">
    <citation type="submission" date="2023-07" db="EMBL/GenBank/DDBJ databases">
        <title>Comparative genomics of wheat-associated soil bacteria to identify genetic determinants of phenazine resistance.</title>
        <authorList>
            <person name="Mouncey N."/>
        </authorList>
    </citation>
    <scope>NUCLEOTIDE SEQUENCE [LARGE SCALE GENOMIC DNA]</scope>
    <source>
        <strain evidence="7 8">W4I11</strain>
    </source>
</reference>
<keyword evidence="3 5" id="KW-1133">Transmembrane helix</keyword>
<evidence type="ECO:0000313" key="7">
    <source>
        <dbReference type="EMBL" id="MDQ0997230.1"/>
    </source>
</evidence>
<sequence length="393" mass="41222">MAVKSMDASVYRKRAVYGRWAVACAFFFNGFLVGSWAPQIPVFMTRLNISEFTLGLMILIFGVGALVAMPWCGYLIGRFGSRAVVKGFAFFCSFSLLLVALAPNLITAAPALFLFGAVIGAMDVAMNANAVEVEKQLSRAVMSSSHGFWSLGGFAGGALGGFLIEAQGHLIHAIVVTAIAIVLGLVAFRHMITEDKPVVHEKQKLSFPTNPLIYLIGLMALFSMVPEGSVLDWAALYLQQEKGADIATAGLAFAAFSGTMSIMRFLGDGVRNRFGAVRTLRISALIGASGLLVASIAPTPWIAILAFAFSGLGIANMVPIAFSAAGNQPGTSSGIALSMVTLMGYSGILVAPSAIGFVGGRTGFGPIYMVLAALLIVVFLMANLAATADRAKN</sequence>
<organism evidence="7 8">
    <name type="scientific">Phyllobacterium ifriqiyense</name>
    <dbReference type="NCBI Taxonomy" id="314238"/>
    <lineage>
        <taxon>Bacteria</taxon>
        <taxon>Pseudomonadati</taxon>
        <taxon>Pseudomonadota</taxon>
        <taxon>Alphaproteobacteria</taxon>
        <taxon>Hyphomicrobiales</taxon>
        <taxon>Phyllobacteriaceae</taxon>
        <taxon>Phyllobacterium</taxon>
    </lineage>
</organism>
<feature type="transmembrane region" description="Helical" evidence="5">
    <location>
        <begin position="367"/>
        <end position="386"/>
    </location>
</feature>
<dbReference type="PROSITE" id="PS50850">
    <property type="entry name" value="MFS"/>
    <property type="match status" value="1"/>
</dbReference>
<feature type="transmembrane region" description="Helical" evidence="5">
    <location>
        <begin position="170"/>
        <end position="188"/>
    </location>
</feature>
<feature type="transmembrane region" description="Helical" evidence="5">
    <location>
        <begin position="52"/>
        <end position="76"/>
    </location>
</feature>
<proteinExistence type="predicted"/>
<dbReference type="InterPro" id="IPR011701">
    <property type="entry name" value="MFS"/>
</dbReference>
<dbReference type="Proteomes" id="UP001237780">
    <property type="component" value="Unassembled WGS sequence"/>
</dbReference>
<feature type="transmembrane region" description="Helical" evidence="5">
    <location>
        <begin position="246"/>
        <end position="267"/>
    </location>
</feature>
<feature type="domain" description="Major facilitator superfamily (MFS) profile" evidence="6">
    <location>
        <begin position="18"/>
        <end position="390"/>
    </location>
</feature>
<dbReference type="Pfam" id="PF07690">
    <property type="entry name" value="MFS_1"/>
    <property type="match status" value="2"/>
</dbReference>
<feature type="transmembrane region" description="Helical" evidence="5">
    <location>
        <begin position="334"/>
        <end position="355"/>
    </location>
</feature>
<evidence type="ECO:0000256" key="2">
    <source>
        <dbReference type="ARBA" id="ARBA00022692"/>
    </source>
</evidence>
<comment type="subcellular location">
    <subcellularLocation>
        <location evidence="1">Membrane</location>
        <topology evidence="1">Multi-pass membrane protein</topology>
    </subcellularLocation>
</comment>
<dbReference type="PANTHER" id="PTHR23514:SF13">
    <property type="entry name" value="INNER MEMBRANE PROTEIN YBJJ"/>
    <property type="match status" value="1"/>
</dbReference>
<evidence type="ECO:0000259" key="6">
    <source>
        <dbReference type="PROSITE" id="PS50850"/>
    </source>
</evidence>
<evidence type="ECO:0000313" key="8">
    <source>
        <dbReference type="Proteomes" id="UP001237780"/>
    </source>
</evidence>
<dbReference type="RefSeq" id="WP_115054763.1">
    <property type="nucleotide sequence ID" value="NZ_JAUSZT010000003.1"/>
</dbReference>
<dbReference type="InterPro" id="IPR020846">
    <property type="entry name" value="MFS_dom"/>
</dbReference>
<dbReference type="CDD" id="cd17393">
    <property type="entry name" value="MFS_MosC_like"/>
    <property type="match status" value="1"/>
</dbReference>
<feature type="transmembrane region" description="Helical" evidence="5">
    <location>
        <begin position="108"/>
        <end position="126"/>
    </location>
</feature>
<accession>A0ABU0S915</accession>
<keyword evidence="2 5" id="KW-0812">Transmembrane</keyword>
<feature type="transmembrane region" description="Helical" evidence="5">
    <location>
        <begin position="83"/>
        <end position="102"/>
    </location>
</feature>
<dbReference type="EMBL" id="JAUSZT010000003">
    <property type="protein sequence ID" value="MDQ0997230.1"/>
    <property type="molecule type" value="Genomic_DNA"/>
</dbReference>
<evidence type="ECO:0000256" key="3">
    <source>
        <dbReference type="ARBA" id="ARBA00022989"/>
    </source>
</evidence>
<name>A0ABU0S915_9HYPH</name>
<comment type="caution">
    <text evidence="7">The sequence shown here is derived from an EMBL/GenBank/DDBJ whole genome shotgun (WGS) entry which is preliminary data.</text>
</comment>
<feature type="transmembrane region" description="Helical" evidence="5">
    <location>
        <begin position="147"/>
        <end position="164"/>
    </location>
</feature>
<dbReference type="InterPro" id="IPR051788">
    <property type="entry name" value="MFS_Transporter"/>
</dbReference>